<proteinExistence type="predicted"/>
<evidence type="ECO:0000256" key="1">
    <source>
        <dbReference type="SAM" id="SignalP"/>
    </source>
</evidence>
<dbReference type="Proteomes" id="UP000450676">
    <property type="component" value="Unassembled WGS sequence"/>
</dbReference>
<evidence type="ECO:0008006" key="4">
    <source>
        <dbReference type="Google" id="ProtNLM"/>
    </source>
</evidence>
<dbReference type="RefSeq" id="WP_161072858.1">
    <property type="nucleotide sequence ID" value="NZ_CP086370.1"/>
</dbReference>
<comment type="caution">
    <text evidence="2">The sequence shown here is derived from an EMBL/GenBank/DDBJ whole genome shotgun (WGS) entry which is preliminary data.</text>
</comment>
<sequence length="135" mass="14418">MKKAFVAMAAAAALSIFASGAIAGPQVVGDNADSVQIKRSGYKLAPAEFNEYANLFVLDSGSKIKFSSTVNRYYAEVPGESRTEMYPQAPGVFKTAAGTRIEFREGGDVVAIDNLERLPMAHKMPATGVTVLARR</sequence>
<protein>
    <recommendedName>
        <fullName evidence="4">Gel scht</fullName>
    </recommendedName>
</protein>
<dbReference type="AlphaFoldDB" id="A0A7X4KNV5"/>
<keyword evidence="3" id="KW-1185">Reference proteome</keyword>
<keyword evidence="1" id="KW-0732">Signal</keyword>
<dbReference type="EMBL" id="WWCU01000014">
    <property type="protein sequence ID" value="MYN08546.1"/>
    <property type="molecule type" value="Genomic_DNA"/>
</dbReference>
<evidence type="ECO:0000313" key="2">
    <source>
        <dbReference type="EMBL" id="MYN08546.1"/>
    </source>
</evidence>
<organism evidence="2 3">
    <name type="scientific">Pseudoduganella aquatica</name>
    <dbReference type="NCBI Taxonomy" id="2660641"/>
    <lineage>
        <taxon>Bacteria</taxon>
        <taxon>Pseudomonadati</taxon>
        <taxon>Pseudomonadota</taxon>
        <taxon>Betaproteobacteria</taxon>
        <taxon>Burkholderiales</taxon>
        <taxon>Oxalobacteraceae</taxon>
        <taxon>Telluria group</taxon>
        <taxon>Pseudoduganella</taxon>
    </lineage>
</organism>
<evidence type="ECO:0000313" key="3">
    <source>
        <dbReference type="Proteomes" id="UP000450676"/>
    </source>
</evidence>
<feature type="chain" id="PRO_5031339881" description="Gel scht" evidence="1">
    <location>
        <begin position="24"/>
        <end position="135"/>
    </location>
</feature>
<gene>
    <name evidence="2" type="ORF">GTP77_14485</name>
</gene>
<accession>A0A7X4KNV5</accession>
<name>A0A7X4KNV5_9BURK</name>
<reference evidence="2 3" key="1">
    <citation type="submission" date="2019-12" db="EMBL/GenBank/DDBJ databases">
        <title>Novel species isolated from a subtropical stream in China.</title>
        <authorList>
            <person name="Lu H."/>
        </authorList>
    </citation>
    <scope>NUCLEOTIDE SEQUENCE [LARGE SCALE GENOMIC DNA]</scope>
    <source>
        <strain evidence="2 3">FT127W</strain>
    </source>
</reference>
<feature type="signal peptide" evidence="1">
    <location>
        <begin position="1"/>
        <end position="23"/>
    </location>
</feature>